<dbReference type="InterPro" id="IPR050994">
    <property type="entry name" value="At_inactive_RLKs"/>
</dbReference>
<evidence type="ECO:0000256" key="6">
    <source>
        <dbReference type="ARBA" id="ARBA00023136"/>
    </source>
</evidence>
<keyword evidence="10" id="KW-0675">Receptor</keyword>
<keyword evidence="3 8" id="KW-0812">Transmembrane</keyword>
<dbReference type="PROSITE" id="PS51450">
    <property type="entry name" value="LRR"/>
    <property type="match status" value="1"/>
</dbReference>
<keyword evidence="10" id="KW-0418">Kinase</keyword>
<dbReference type="GO" id="GO:0016020">
    <property type="term" value="C:membrane"/>
    <property type="evidence" value="ECO:0007669"/>
    <property type="project" value="UniProtKB-SubCell"/>
</dbReference>
<dbReference type="Gene3D" id="3.30.200.20">
    <property type="entry name" value="Phosphorylase Kinase, domain 1"/>
    <property type="match status" value="1"/>
</dbReference>
<reference evidence="10 11" key="1">
    <citation type="submission" date="2019-08" db="EMBL/GenBank/DDBJ databases">
        <title>Draft genome sequences of two oriental melons (Cucumis melo L. var makuwa).</title>
        <authorList>
            <person name="Kwon S.-Y."/>
        </authorList>
    </citation>
    <scope>NUCLEOTIDE SEQUENCE [LARGE SCALE GENOMIC DNA]</scope>
    <source>
        <strain evidence="11">cv. Chang Bougi</strain>
        <tissue evidence="10">Leaf</tissue>
    </source>
</reference>
<dbReference type="PANTHER" id="PTHR48010">
    <property type="entry name" value="OS05G0588300 PROTEIN"/>
    <property type="match status" value="1"/>
</dbReference>
<accession>A0A5D3C8X0</accession>
<keyword evidence="2" id="KW-0433">Leucine-rich repeat</keyword>
<feature type="transmembrane region" description="Helical" evidence="8">
    <location>
        <begin position="324"/>
        <end position="345"/>
    </location>
</feature>
<keyword evidence="6 8" id="KW-0472">Membrane</keyword>
<dbReference type="PROSITE" id="PS50011">
    <property type="entry name" value="PROTEIN_KINASE_DOM"/>
    <property type="match status" value="1"/>
</dbReference>
<dbReference type="PANTHER" id="PTHR48010:SF33">
    <property type="entry name" value="PROTEIN KINASE DOMAIN-CONTAINING PROTEIN"/>
    <property type="match status" value="1"/>
</dbReference>
<evidence type="ECO:0000256" key="3">
    <source>
        <dbReference type="ARBA" id="ARBA00022692"/>
    </source>
</evidence>
<evidence type="ECO:0000313" key="11">
    <source>
        <dbReference type="Proteomes" id="UP000321947"/>
    </source>
</evidence>
<protein>
    <submittedName>
        <fullName evidence="10">Putative leucine-rich repeat receptor-like protein kinase</fullName>
    </submittedName>
</protein>
<dbReference type="SUPFAM" id="SSF56112">
    <property type="entry name" value="Protein kinase-like (PK-like)"/>
    <property type="match status" value="1"/>
</dbReference>
<evidence type="ECO:0000256" key="7">
    <source>
        <dbReference type="SAM" id="MobiDB-lite"/>
    </source>
</evidence>
<dbReference type="InterPro" id="IPR011009">
    <property type="entry name" value="Kinase-like_dom_sf"/>
</dbReference>
<gene>
    <name evidence="10" type="ORF">E5676_scaffold265G00370</name>
</gene>
<keyword evidence="10" id="KW-0808">Transferase</keyword>
<evidence type="ECO:0000256" key="8">
    <source>
        <dbReference type="SAM" id="Phobius"/>
    </source>
</evidence>
<dbReference type="Gene3D" id="3.80.10.10">
    <property type="entry name" value="Ribonuclease Inhibitor"/>
    <property type="match status" value="1"/>
</dbReference>
<dbReference type="SUPFAM" id="SSF52058">
    <property type="entry name" value="L domain-like"/>
    <property type="match status" value="1"/>
</dbReference>
<evidence type="ECO:0000259" key="9">
    <source>
        <dbReference type="PROSITE" id="PS50011"/>
    </source>
</evidence>
<dbReference type="Proteomes" id="UP000321947">
    <property type="component" value="Unassembled WGS sequence"/>
</dbReference>
<dbReference type="Pfam" id="PF00069">
    <property type="entry name" value="Pkinase"/>
    <property type="match status" value="1"/>
</dbReference>
<evidence type="ECO:0000313" key="10">
    <source>
        <dbReference type="EMBL" id="TYK07925.1"/>
    </source>
</evidence>
<keyword evidence="5 8" id="KW-1133">Transmembrane helix</keyword>
<organism evidence="10 11">
    <name type="scientific">Cucumis melo var. makuwa</name>
    <name type="common">Oriental melon</name>
    <dbReference type="NCBI Taxonomy" id="1194695"/>
    <lineage>
        <taxon>Eukaryota</taxon>
        <taxon>Viridiplantae</taxon>
        <taxon>Streptophyta</taxon>
        <taxon>Embryophyta</taxon>
        <taxon>Tracheophyta</taxon>
        <taxon>Spermatophyta</taxon>
        <taxon>Magnoliopsida</taxon>
        <taxon>eudicotyledons</taxon>
        <taxon>Gunneridae</taxon>
        <taxon>Pentapetalae</taxon>
        <taxon>rosids</taxon>
        <taxon>fabids</taxon>
        <taxon>Cucurbitales</taxon>
        <taxon>Cucurbitaceae</taxon>
        <taxon>Benincaseae</taxon>
        <taxon>Cucumis</taxon>
    </lineage>
</organism>
<dbReference type="Gene3D" id="1.10.510.10">
    <property type="entry name" value="Transferase(Phosphotransferase) domain 1"/>
    <property type="match status" value="1"/>
</dbReference>
<dbReference type="InterPro" id="IPR032675">
    <property type="entry name" value="LRR_dom_sf"/>
</dbReference>
<dbReference type="Pfam" id="PF13855">
    <property type="entry name" value="LRR_8"/>
    <property type="match status" value="1"/>
</dbReference>
<sequence length="693" mass="78410">MGRPYKFRNSISGPGGVNKPNIRTGTRDRSTMEITDAEKLHRRPRNNWAVVHEGPVVTPSDGEEPRLRSPTVERSIRKRGQDWRDSERVRKKTQVRMLRFDQGGVDGRNSMFAEYPGYSRIAVYVPSFTACSDGGLSASEAFLSFIKAIDPQDMLGIGTNESTQHLHLNKLEGIKYSPQGDIVEIRFEKLNLSGRIDADSVCKLSSLRVLNLAKNNIQGNIPNSIVCCTRLTHLNLSNNNLSGELPFVLPKLKHLRRIDIYNNHFTTTSPQFKELMHRKSLRSWVVRRDTINPSVEAVSPVSSSSQSSKSDSGVGAHWLGSNKLILLIIIIVGSATFLILSVLVCKRASKLGLKKEIFHKALQKSPPVAALSAMSSEVEKPDESLQVQQELMFFNEEDEQFKVEDLLEATADLQSLDICTSLFKVRLKSQYYAVKTLRKMQINFDEFRKTMMLIGNLRHPNILPLVGYYSAKDEKLLIYRYQQRGSLHEMLESCIEGKQKFPWRIRLSIASGIAKGLGFIYQRSNTHDSIPHGNLKLSNILLNENNEPQISEYGITKFLDAKRVRLLSSKGYTAPEKKLSEKADVYSFGIILLELLTGKMVAKEGINLPKWVRNKVREEWTCEVFDEEVARNAEKWAFSVLLVALDCVSHYPEGRPTMAEALKKIEEVVKVVEDHEQRISPLSSDFGSPESYR</sequence>
<dbReference type="InterPro" id="IPR000719">
    <property type="entry name" value="Prot_kinase_dom"/>
</dbReference>
<dbReference type="AlphaFoldDB" id="A0A5D3C8X0"/>
<feature type="region of interest" description="Disordered" evidence="7">
    <location>
        <begin position="1"/>
        <end position="30"/>
    </location>
</feature>
<dbReference type="InterPro" id="IPR001611">
    <property type="entry name" value="Leu-rich_rpt"/>
</dbReference>
<comment type="subcellular location">
    <subcellularLocation>
        <location evidence="1">Membrane</location>
    </subcellularLocation>
</comment>
<keyword evidence="4" id="KW-0677">Repeat</keyword>
<evidence type="ECO:0000256" key="4">
    <source>
        <dbReference type="ARBA" id="ARBA00022737"/>
    </source>
</evidence>
<name>A0A5D3C8X0_CUCMM</name>
<evidence type="ECO:0000256" key="2">
    <source>
        <dbReference type="ARBA" id="ARBA00022614"/>
    </source>
</evidence>
<dbReference type="EMBL" id="SSTD01012952">
    <property type="protein sequence ID" value="TYK07925.1"/>
    <property type="molecule type" value="Genomic_DNA"/>
</dbReference>
<dbReference type="GO" id="GO:0005524">
    <property type="term" value="F:ATP binding"/>
    <property type="evidence" value="ECO:0007669"/>
    <property type="project" value="InterPro"/>
</dbReference>
<feature type="domain" description="Protein kinase" evidence="9">
    <location>
        <begin position="401"/>
        <end position="669"/>
    </location>
</feature>
<evidence type="ECO:0000256" key="5">
    <source>
        <dbReference type="ARBA" id="ARBA00022989"/>
    </source>
</evidence>
<evidence type="ECO:0000256" key="1">
    <source>
        <dbReference type="ARBA" id="ARBA00004370"/>
    </source>
</evidence>
<dbReference type="GO" id="GO:0004672">
    <property type="term" value="F:protein kinase activity"/>
    <property type="evidence" value="ECO:0007669"/>
    <property type="project" value="InterPro"/>
</dbReference>
<proteinExistence type="predicted"/>
<comment type="caution">
    <text evidence="10">The sequence shown here is derived from an EMBL/GenBank/DDBJ whole genome shotgun (WGS) entry which is preliminary data.</text>
</comment>